<dbReference type="Gramene" id="KGN55031">
    <property type="protein sequence ID" value="KGN55031"/>
    <property type="gene ID" value="Csa_4G623390"/>
</dbReference>
<dbReference type="EMBL" id="CM002925">
    <property type="protein sequence ID" value="KGN55031.1"/>
    <property type="molecule type" value="Genomic_DNA"/>
</dbReference>
<dbReference type="OMA" id="ESTTHSW"/>
<reference evidence="2 3" key="3">
    <citation type="journal article" date="2010" name="BMC Genomics">
        <title>Transcriptome sequencing and comparative analysis of cucumber flowers with different sex types.</title>
        <authorList>
            <person name="Guo S."/>
            <person name="Zheng Y."/>
            <person name="Joung J.G."/>
            <person name="Liu S."/>
            <person name="Zhang Z."/>
            <person name="Crasta O.R."/>
            <person name="Sobral B.W."/>
            <person name="Xu Y."/>
            <person name="Huang S."/>
            <person name="Fei Z."/>
        </authorList>
    </citation>
    <scope>NUCLEOTIDE SEQUENCE [LARGE SCALE GENOMIC DNA]</scope>
    <source>
        <strain evidence="3">cv. 9930</strain>
    </source>
</reference>
<evidence type="ECO:0000313" key="2">
    <source>
        <dbReference type="EMBL" id="KGN55031.1"/>
    </source>
</evidence>
<dbReference type="Proteomes" id="UP000029981">
    <property type="component" value="Chromosome 4"/>
</dbReference>
<accession>A0A0A0L4I8</accession>
<reference evidence="2 3" key="4">
    <citation type="journal article" date="2011" name="BMC Genomics">
        <title>RNA-Seq improves annotation of protein-coding genes in the cucumber genome.</title>
        <authorList>
            <person name="Li Z."/>
            <person name="Zhang Z."/>
            <person name="Yan P."/>
            <person name="Huang S."/>
            <person name="Fei Z."/>
            <person name="Lin K."/>
        </authorList>
    </citation>
    <scope>NUCLEOTIDE SEQUENCE [LARGE SCALE GENOMIC DNA]</scope>
    <source>
        <strain evidence="3">cv. 9930</strain>
    </source>
</reference>
<evidence type="ECO:0008006" key="4">
    <source>
        <dbReference type="Google" id="ProtNLM"/>
    </source>
</evidence>
<gene>
    <name evidence="2" type="ORF">Csa_4G623390</name>
</gene>
<proteinExistence type="predicted"/>
<reference evidence="2 3" key="1">
    <citation type="journal article" date="2009" name="Nat. Genet.">
        <title>The genome of the cucumber, Cucumis sativus L.</title>
        <authorList>
            <person name="Huang S."/>
            <person name="Li R."/>
            <person name="Zhang Z."/>
            <person name="Li L."/>
            <person name="Gu X."/>
            <person name="Fan W."/>
            <person name="Lucas W.J."/>
            <person name="Wang X."/>
            <person name="Xie B."/>
            <person name="Ni P."/>
            <person name="Ren Y."/>
            <person name="Zhu H."/>
            <person name="Li J."/>
            <person name="Lin K."/>
            <person name="Jin W."/>
            <person name="Fei Z."/>
            <person name="Li G."/>
            <person name="Staub J."/>
            <person name="Kilian A."/>
            <person name="van der Vossen E.A."/>
            <person name="Wu Y."/>
            <person name="Guo J."/>
            <person name="He J."/>
            <person name="Jia Z."/>
            <person name="Ren Y."/>
            <person name="Tian G."/>
            <person name="Lu Y."/>
            <person name="Ruan J."/>
            <person name="Qian W."/>
            <person name="Wang M."/>
            <person name="Huang Q."/>
            <person name="Li B."/>
            <person name="Xuan Z."/>
            <person name="Cao J."/>
            <person name="Asan"/>
            <person name="Wu Z."/>
            <person name="Zhang J."/>
            <person name="Cai Q."/>
            <person name="Bai Y."/>
            <person name="Zhao B."/>
            <person name="Han Y."/>
            <person name="Li Y."/>
            <person name="Li X."/>
            <person name="Wang S."/>
            <person name="Shi Q."/>
            <person name="Liu S."/>
            <person name="Cho W.K."/>
            <person name="Kim J.Y."/>
            <person name="Xu Y."/>
            <person name="Heller-Uszynska K."/>
            <person name="Miao H."/>
            <person name="Cheng Z."/>
            <person name="Zhang S."/>
            <person name="Wu J."/>
            <person name="Yang Y."/>
            <person name="Kang H."/>
            <person name="Li M."/>
            <person name="Liang H."/>
            <person name="Ren X."/>
            <person name="Shi Z."/>
            <person name="Wen M."/>
            <person name="Jian M."/>
            <person name="Yang H."/>
            <person name="Zhang G."/>
            <person name="Yang Z."/>
            <person name="Chen R."/>
            <person name="Liu S."/>
            <person name="Li J."/>
            <person name="Ma L."/>
            <person name="Liu H."/>
            <person name="Zhou Y."/>
            <person name="Zhao J."/>
            <person name="Fang X."/>
            <person name="Li G."/>
            <person name="Fang L."/>
            <person name="Li Y."/>
            <person name="Liu D."/>
            <person name="Zheng H."/>
            <person name="Zhang Y."/>
            <person name="Qin N."/>
            <person name="Li Z."/>
            <person name="Yang G."/>
            <person name="Yang S."/>
            <person name="Bolund L."/>
            <person name="Kristiansen K."/>
            <person name="Zheng H."/>
            <person name="Li S."/>
            <person name="Zhang X."/>
            <person name="Yang H."/>
            <person name="Wang J."/>
            <person name="Sun R."/>
            <person name="Zhang B."/>
            <person name="Jiang S."/>
            <person name="Wang J."/>
            <person name="Du Y."/>
            <person name="Li S."/>
        </authorList>
    </citation>
    <scope>NUCLEOTIDE SEQUENCE [LARGE SCALE GENOMIC DNA]</scope>
    <source>
        <strain evidence="3">cv. 9930</strain>
    </source>
</reference>
<evidence type="ECO:0000313" key="3">
    <source>
        <dbReference type="Proteomes" id="UP000029981"/>
    </source>
</evidence>
<organism evidence="2 3">
    <name type="scientific">Cucumis sativus</name>
    <name type="common">Cucumber</name>
    <dbReference type="NCBI Taxonomy" id="3659"/>
    <lineage>
        <taxon>Eukaryota</taxon>
        <taxon>Viridiplantae</taxon>
        <taxon>Streptophyta</taxon>
        <taxon>Embryophyta</taxon>
        <taxon>Tracheophyta</taxon>
        <taxon>Spermatophyta</taxon>
        <taxon>Magnoliopsida</taxon>
        <taxon>eudicotyledons</taxon>
        <taxon>Gunneridae</taxon>
        <taxon>Pentapetalae</taxon>
        <taxon>rosids</taxon>
        <taxon>fabids</taxon>
        <taxon>Cucurbitales</taxon>
        <taxon>Cucurbitaceae</taxon>
        <taxon>Benincaseae</taxon>
        <taxon>Cucumis</taxon>
    </lineage>
</organism>
<evidence type="ECO:0000256" key="1">
    <source>
        <dbReference type="SAM" id="MobiDB-lite"/>
    </source>
</evidence>
<keyword evidence="3" id="KW-1185">Reference proteome</keyword>
<dbReference type="AlphaFoldDB" id="A0A0A0L4I8"/>
<protein>
    <recommendedName>
        <fullName evidence="4">Serine-threonine/tyrosine-protein kinase catalytic domain-containing protein</fullName>
    </recommendedName>
</protein>
<name>A0A0A0L4I8_CUCSA</name>
<feature type="region of interest" description="Disordered" evidence="1">
    <location>
        <begin position="56"/>
        <end position="81"/>
    </location>
</feature>
<reference evidence="2 3" key="2">
    <citation type="journal article" date="2009" name="PLoS ONE">
        <title>An integrated genetic and cytogenetic map of the cucumber genome.</title>
        <authorList>
            <person name="Ren Y."/>
            <person name="Zhang Z."/>
            <person name="Liu J."/>
            <person name="Staub J.E."/>
            <person name="Han Y."/>
            <person name="Cheng Z."/>
            <person name="Li X."/>
            <person name="Lu J."/>
            <person name="Miao H."/>
            <person name="Kang H."/>
            <person name="Xie B."/>
            <person name="Gu X."/>
            <person name="Wang X."/>
            <person name="Du Y."/>
            <person name="Jin W."/>
            <person name="Huang S."/>
        </authorList>
    </citation>
    <scope>NUCLEOTIDE SEQUENCE [LARGE SCALE GENOMIC DNA]</scope>
    <source>
        <strain evidence="3">cv. 9930</strain>
    </source>
</reference>
<sequence>MIKIALHCTNVSPAARPNMSSVVSMLEGRQGIEDIVSNPSVTKEARNAAWTRLLQDNDRSNNANQKHGLLADVSTTGSSTSGSDLYPINVSQYLNNRDTIL</sequence>